<organism evidence="1">
    <name type="scientific">marine sediment metagenome</name>
    <dbReference type="NCBI Taxonomy" id="412755"/>
    <lineage>
        <taxon>unclassified sequences</taxon>
        <taxon>metagenomes</taxon>
        <taxon>ecological metagenomes</taxon>
    </lineage>
</organism>
<accession>A0A0F9UUU7</accession>
<comment type="caution">
    <text evidence="1">The sequence shown here is derived from an EMBL/GenBank/DDBJ whole genome shotgun (WGS) entry which is preliminary data.</text>
</comment>
<dbReference type="EMBL" id="LAZR01000062">
    <property type="protein sequence ID" value="KKN96800.1"/>
    <property type="molecule type" value="Genomic_DNA"/>
</dbReference>
<proteinExistence type="predicted"/>
<gene>
    <name evidence="1" type="ORF">LCGC14_0164440</name>
</gene>
<name>A0A0F9UUU7_9ZZZZ</name>
<reference evidence="1" key="1">
    <citation type="journal article" date="2015" name="Nature">
        <title>Complex archaea that bridge the gap between prokaryotes and eukaryotes.</title>
        <authorList>
            <person name="Spang A."/>
            <person name="Saw J.H."/>
            <person name="Jorgensen S.L."/>
            <person name="Zaremba-Niedzwiedzka K."/>
            <person name="Martijn J."/>
            <person name="Lind A.E."/>
            <person name="van Eijk R."/>
            <person name="Schleper C."/>
            <person name="Guy L."/>
            <person name="Ettema T.J."/>
        </authorList>
    </citation>
    <scope>NUCLEOTIDE SEQUENCE</scope>
</reference>
<protein>
    <submittedName>
        <fullName evidence="1">Uncharacterized protein</fullName>
    </submittedName>
</protein>
<dbReference type="AlphaFoldDB" id="A0A0F9UUU7"/>
<evidence type="ECO:0000313" key="1">
    <source>
        <dbReference type="EMBL" id="KKN96800.1"/>
    </source>
</evidence>
<sequence length="145" mass="16048">MSDDSPLDYDRVLNRIVDGIEGMLPDPLQWSSDRVKTIIRAILVEVEEVVHISSHNAGCAIAANKLLDIAKTGRHGGTFGGESMEACAQEILKLHADHLRMEKLERGDSLCIERGTPITTRQLVLPEGDTLREQIDKAEFTNEVT</sequence>